<comment type="caution">
    <text evidence="2">The sequence shown here is derived from an EMBL/GenBank/DDBJ whole genome shotgun (WGS) entry which is preliminary data.</text>
</comment>
<protein>
    <recommendedName>
        <fullName evidence="4">Integral membrane protein</fullName>
    </recommendedName>
</protein>
<sequence length="126" mass="14549">MIFKGLKNILLAGFLMSLVEILISSNSIPEAKFELLIVYTLAFSCAYFIFAVPFQLFIHIKGFFKKFSILSLSLYILGSFFAFFIINISDFNLELSFFKQINTYIHIFMTAIIFWVCDSICFDDKG</sequence>
<dbReference type="RefSeq" id="WP_098542169.1">
    <property type="nucleotide sequence ID" value="NZ_NUYN01000047.1"/>
</dbReference>
<keyword evidence="1" id="KW-0812">Transmembrane</keyword>
<dbReference type="EMBL" id="NUYN01000047">
    <property type="protein sequence ID" value="PFN19032.1"/>
    <property type="molecule type" value="Genomic_DNA"/>
</dbReference>
<proteinExistence type="predicted"/>
<feature type="transmembrane region" description="Helical" evidence="1">
    <location>
        <begin position="69"/>
        <end position="89"/>
    </location>
</feature>
<feature type="transmembrane region" description="Helical" evidence="1">
    <location>
        <begin position="101"/>
        <end position="122"/>
    </location>
</feature>
<accession>A0A2B1K4L9</accession>
<evidence type="ECO:0008006" key="4">
    <source>
        <dbReference type="Google" id="ProtNLM"/>
    </source>
</evidence>
<dbReference type="InterPro" id="IPR031374">
    <property type="entry name" value="UPF0715"/>
</dbReference>
<dbReference type="Proteomes" id="UP000225182">
    <property type="component" value="Unassembled WGS sequence"/>
</dbReference>
<evidence type="ECO:0000313" key="3">
    <source>
        <dbReference type="Proteomes" id="UP000225182"/>
    </source>
</evidence>
<organism evidence="2 3">
    <name type="scientific">Bacillus cereus</name>
    <dbReference type="NCBI Taxonomy" id="1396"/>
    <lineage>
        <taxon>Bacteria</taxon>
        <taxon>Bacillati</taxon>
        <taxon>Bacillota</taxon>
        <taxon>Bacilli</taxon>
        <taxon>Bacillales</taxon>
        <taxon>Bacillaceae</taxon>
        <taxon>Bacillus</taxon>
        <taxon>Bacillus cereus group</taxon>
    </lineage>
</organism>
<reference evidence="2 3" key="1">
    <citation type="submission" date="2017-09" db="EMBL/GenBank/DDBJ databases">
        <title>Large-scale bioinformatics analysis of Bacillus genomes uncovers conserved roles of natural products in bacterial physiology.</title>
        <authorList>
            <consortium name="Agbiome Team Llc"/>
            <person name="Bleich R.M."/>
            <person name="Grubbs K.J."/>
            <person name="Santa Maria K.C."/>
            <person name="Allen S.E."/>
            <person name="Farag S."/>
            <person name="Shank E.A."/>
            <person name="Bowers A."/>
        </authorList>
    </citation>
    <scope>NUCLEOTIDE SEQUENCE [LARGE SCALE GENOMIC DNA]</scope>
    <source>
        <strain evidence="2 3">AFS076905</strain>
    </source>
</reference>
<name>A0A2B1K4L9_BACCE</name>
<keyword evidence="1" id="KW-0472">Membrane</keyword>
<feature type="transmembrane region" description="Helical" evidence="1">
    <location>
        <begin position="37"/>
        <end position="57"/>
    </location>
</feature>
<keyword evidence="1" id="KW-1133">Transmembrane helix</keyword>
<evidence type="ECO:0000256" key="1">
    <source>
        <dbReference type="SAM" id="Phobius"/>
    </source>
</evidence>
<dbReference type="AlphaFoldDB" id="A0A2B1K4L9"/>
<evidence type="ECO:0000313" key="2">
    <source>
        <dbReference type="EMBL" id="PFN19032.1"/>
    </source>
</evidence>
<gene>
    <name evidence="2" type="ORF">COJ50_25070</name>
</gene>
<dbReference type="Pfam" id="PF17094">
    <property type="entry name" value="UPF0715"/>
    <property type="match status" value="1"/>
</dbReference>